<feature type="domain" description="IrrE N-terminal-like" evidence="1">
    <location>
        <begin position="29"/>
        <end position="121"/>
    </location>
</feature>
<evidence type="ECO:0000313" key="2">
    <source>
        <dbReference type="EMBL" id="AXY24942.1"/>
    </source>
</evidence>
<protein>
    <recommendedName>
        <fullName evidence="1">IrrE N-terminal-like domain-containing protein</fullName>
    </recommendedName>
</protein>
<organism evidence="2 3">
    <name type="scientific">Suicoccus acidiformans</name>
    <dbReference type="NCBI Taxonomy" id="2036206"/>
    <lineage>
        <taxon>Bacteria</taxon>
        <taxon>Bacillati</taxon>
        <taxon>Bacillota</taxon>
        <taxon>Bacilli</taxon>
        <taxon>Lactobacillales</taxon>
        <taxon>Aerococcaceae</taxon>
        <taxon>Suicoccus</taxon>
    </lineage>
</organism>
<reference evidence="2 3" key="1">
    <citation type="submission" date="2017-09" db="EMBL/GenBank/DDBJ databases">
        <title>Complete genome sequence of Oxytococcus suis strain ZY16052.</title>
        <authorList>
            <person name="Li F."/>
        </authorList>
    </citation>
    <scope>NUCLEOTIDE SEQUENCE [LARGE SCALE GENOMIC DNA]</scope>
    <source>
        <strain evidence="2 3">ZY16052</strain>
    </source>
</reference>
<dbReference type="KEGG" id="abae:CL176_02260"/>
<proteinExistence type="predicted"/>
<dbReference type="InterPro" id="IPR010359">
    <property type="entry name" value="IrrE_HExxH"/>
</dbReference>
<evidence type="ECO:0000259" key="1">
    <source>
        <dbReference type="Pfam" id="PF06114"/>
    </source>
</evidence>
<gene>
    <name evidence="2" type="ORF">CL176_02260</name>
</gene>
<accession>A0A347WIN5</accession>
<dbReference type="RefSeq" id="WP_118989864.1">
    <property type="nucleotide sequence ID" value="NZ_CP023434.1"/>
</dbReference>
<dbReference type="Pfam" id="PF06114">
    <property type="entry name" value="Peptidase_M78"/>
    <property type="match status" value="1"/>
</dbReference>
<dbReference type="AlphaFoldDB" id="A0A347WIN5"/>
<sequence>MNDLEKLMAEYDNELTFKFRSDMPDCLSGLIVNRKIYINANLPFQQALATLAEEIGHYETSATKNIVNYKEIANSKEEVKARRWSYQKLIPIECLTKFENQTVMNYEVAEELELPVDVIEEAFEMYKVKGELL</sequence>
<keyword evidence="3" id="KW-1185">Reference proteome</keyword>
<dbReference type="Proteomes" id="UP000263232">
    <property type="component" value="Chromosome"/>
</dbReference>
<name>A0A347WIN5_9LACT</name>
<dbReference type="OrthoDB" id="1707128at2"/>
<evidence type="ECO:0000313" key="3">
    <source>
        <dbReference type="Proteomes" id="UP000263232"/>
    </source>
</evidence>
<dbReference type="EMBL" id="CP023434">
    <property type="protein sequence ID" value="AXY24942.1"/>
    <property type="molecule type" value="Genomic_DNA"/>
</dbReference>